<comment type="similarity">
    <text evidence="7">Belongs to the binding-protein-dependent transport system permease family.</text>
</comment>
<dbReference type="GO" id="GO:0055085">
    <property type="term" value="P:transmembrane transport"/>
    <property type="evidence" value="ECO:0007669"/>
    <property type="project" value="InterPro"/>
</dbReference>
<evidence type="ECO:0000256" key="8">
    <source>
        <dbReference type="SAM" id="MobiDB-lite"/>
    </source>
</evidence>
<evidence type="ECO:0000256" key="3">
    <source>
        <dbReference type="ARBA" id="ARBA00022475"/>
    </source>
</evidence>
<dbReference type="Pfam" id="PF00528">
    <property type="entry name" value="BPD_transp_1"/>
    <property type="match status" value="1"/>
</dbReference>
<dbReference type="PANTHER" id="PTHR30193:SF41">
    <property type="entry name" value="DIACETYLCHITOBIOSE UPTAKE SYSTEM PERMEASE PROTEIN NGCF"/>
    <property type="match status" value="1"/>
</dbReference>
<keyword evidence="6 7" id="KW-0472">Membrane</keyword>
<feature type="domain" description="ABC transmembrane type-1" evidence="9">
    <location>
        <begin position="89"/>
        <end position="301"/>
    </location>
</feature>
<feature type="transmembrane region" description="Helical" evidence="7">
    <location>
        <begin position="32"/>
        <end position="60"/>
    </location>
</feature>
<dbReference type="AlphaFoldDB" id="A0A251XVC9"/>
<dbReference type="PANTHER" id="PTHR30193">
    <property type="entry name" value="ABC TRANSPORTER PERMEASE PROTEIN"/>
    <property type="match status" value="1"/>
</dbReference>
<proteinExistence type="inferred from homology"/>
<evidence type="ECO:0000256" key="1">
    <source>
        <dbReference type="ARBA" id="ARBA00004651"/>
    </source>
</evidence>
<dbReference type="CDD" id="cd06261">
    <property type="entry name" value="TM_PBP2"/>
    <property type="match status" value="1"/>
</dbReference>
<feature type="region of interest" description="Disordered" evidence="8">
    <location>
        <begin position="1"/>
        <end position="26"/>
    </location>
</feature>
<dbReference type="Proteomes" id="UP000195106">
    <property type="component" value="Unassembled WGS sequence"/>
</dbReference>
<evidence type="ECO:0000313" key="10">
    <source>
        <dbReference type="EMBL" id="OUE09118.1"/>
    </source>
</evidence>
<dbReference type="InterPro" id="IPR035906">
    <property type="entry name" value="MetI-like_sf"/>
</dbReference>
<organism evidence="10 11">
    <name type="scientific">Clavibacter michiganensis</name>
    <dbReference type="NCBI Taxonomy" id="28447"/>
    <lineage>
        <taxon>Bacteria</taxon>
        <taxon>Bacillati</taxon>
        <taxon>Actinomycetota</taxon>
        <taxon>Actinomycetes</taxon>
        <taxon>Micrococcales</taxon>
        <taxon>Microbacteriaceae</taxon>
        <taxon>Clavibacter</taxon>
    </lineage>
</organism>
<comment type="subcellular location">
    <subcellularLocation>
        <location evidence="1 7">Cell membrane</location>
        <topology evidence="1 7">Multi-pass membrane protein</topology>
    </subcellularLocation>
</comment>
<dbReference type="PROSITE" id="PS50928">
    <property type="entry name" value="ABC_TM1"/>
    <property type="match status" value="1"/>
</dbReference>
<sequence length="311" mass="33554">MTTTTRLPAAAPRPQPATPRSRRPLSRDTARTGLLFATPTALVVGVVFVVPLVLLIWMAFNDWPLIGASSPNWGANFTEISDPLFVTAIGFTALYTVITTVLLSAVALGLALLVQQSRPGTALYRTAFFIPAAIGLASTSLLFYGLYTQKDSGLNELLGLVGIGPLNWISTPTGALWSTVLLVVWRFSGFYMLILLTGLQAIPDEVYEAARVDGASWWRTFVSVTLPLLRPSIALMLILSVTGSVLAFDQFYILTSGGPDNSTVTLVVALYRKAFVQFDLGTAAALSLVVLAFLLVLNLIQFTLLRRDNTA</sequence>
<feature type="compositionally biased region" description="Low complexity" evidence="8">
    <location>
        <begin position="1"/>
        <end position="10"/>
    </location>
</feature>
<comment type="caution">
    <text evidence="10">The sequence shown here is derived from an EMBL/GenBank/DDBJ whole genome shotgun (WGS) entry which is preliminary data.</text>
</comment>
<evidence type="ECO:0000256" key="6">
    <source>
        <dbReference type="ARBA" id="ARBA00023136"/>
    </source>
</evidence>
<gene>
    <name evidence="10" type="primary">araP_3</name>
    <name evidence="10" type="ORF">CMsap09_09250</name>
</gene>
<feature type="transmembrane region" description="Helical" evidence="7">
    <location>
        <begin position="233"/>
        <end position="254"/>
    </location>
</feature>
<keyword evidence="3" id="KW-1003">Cell membrane</keyword>
<dbReference type="Gene3D" id="1.10.3720.10">
    <property type="entry name" value="MetI-like"/>
    <property type="match status" value="1"/>
</dbReference>
<evidence type="ECO:0000256" key="2">
    <source>
        <dbReference type="ARBA" id="ARBA00022448"/>
    </source>
</evidence>
<dbReference type="InterPro" id="IPR000515">
    <property type="entry name" value="MetI-like"/>
</dbReference>
<dbReference type="InterPro" id="IPR051393">
    <property type="entry name" value="ABC_transporter_permease"/>
</dbReference>
<keyword evidence="4 7" id="KW-0812">Transmembrane</keyword>
<name>A0A251XVC9_9MICO</name>
<dbReference type="EMBL" id="MDHJ01000001">
    <property type="protein sequence ID" value="OUE09118.1"/>
    <property type="molecule type" value="Genomic_DNA"/>
</dbReference>
<evidence type="ECO:0000256" key="7">
    <source>
        <dbReference type="RuleBase" id="RU363032"/>
    </source>
</evidence>
<keyword evidence="5 7" id="KW-1133">Transmembrane helix</keyword>
<evidence type="ECO:0000256" key="5">
    <source>
        <dbReference type="ARBA" id="ARBA00022989"/>
    </source>
</evidence>
<keyword evidence="2 7" id="KW-0813">Transport</keyword>
<protein>
    <submittedName>
        <fullName evidence="10">L-arabinose transport system permease protein AraP</fullName>
    </submittedName>
</protein>
<reference evidence="10 11" key="1">
    <citation type="submission" date="2016-08" db="EMBL/GenBank/DDBJ databases">
        <title>Genome sequence of Clavibacter michiganensis spp. strain CASJ009.</title>
        <authorList>
            <person name="Thapa S.P."/>
            <person name="Coaker G."/>
        </authorList>
    </citation>
    <scope>NUCLEOTIDE SEQUENCE [LARGE SCALE GENOMIC DNA]</scope>
    <source>
        <strain evidence="10">CASJ009</strain>
    </source>
</reference>
<accession>A0A251XVC9</accession>
<evidence type="ECO:0000256" key="4">
    <source>
        <dbReference type="ARBA" id="ARBA00022692"/>
    </source>
</evidence>
<evidence type="ECO:0000259" key="9">
    <source>
        <dbReference type="PROSITE" id="PS50928"/>
    </source>
</evidence>
<feature type="transmembrane region" description="Helical" evidence="7">
    <location>
        <begin position="84"/>
        <end position="114"/>
    </location>
</feature>
<dbReference type="SUPFAM" id="SSF161098">
    <property type="entry name" value="MetI-like"/>
    <property type="match status" value="1"/>
</dbReference>
<feature type="transmembrane region" description="Helical" evidence="7">
    <location>
        <begin position="274"/>
        <end position="297"/>
    </location>
</feature>
<dbReference type="GO" id="GO:0005886">
    <property type="term" value="C:plasma membrane"/>
    <property type="evidence" value="ECO:0007669"/>
    <property type="project" value="UniProtKB-SubCell"/>
</dbReference>
<evidence type="ECO:0000313" key="11">
    <source>
        <dbReference type="Proteomes" id="UP000195106"/>
    </source>
</evidence>
<feature type="transmembrane region" description="Helical" evidence="7">
    <location>
        <begin position="126"/>
        <end position="147"/>
    </location>
</feature>